<evidence type="ECO:0008006" key="3">
    <source>
        <dbReference type="Google" id="ProtNLM"/>
    </source>
</evidence>
<name>A0A1G7UWI2_9BACT</name>
<dbReference type="EMBL" id="FNAN01000019">
    <property type="protein sequence ID" value="SDG51893.1"/>
    <property type="molecule type" value="Genomic_DNA"/>
</dbReference>
<gene>
    <name evidence="1" type="ORF">SAMN04487996_119130</name>
</gene>
<dbReference type="Proteomes" id="UP000198748">
    <property type="component" value="Unassembled WGS sequence"/>
</dbReference>
<organism evidence="1 2">
    <name type="scientific">Dyadobacter soli</name>
    <dbReference type="NCBI Taxonomy" id="659014"/>
    <lineage>
        <taxon>Bacteria</taxon>
        <taxon>Pseudomonadati</taxon>
        <taxon>Bacteroidota</taxon>
        <taxon>Cytophagia</taxon>
        <taxon>Cytophagales</taxon>
        <taxon>Spirosomataceae</taxon>
        <taxon>Dyadobacter</taxon>
    </lineage>
</organism>
<dbReference type="AlphaFoldDB" id="A0A1G7UWI2"/>
<dbReference type="RefSeq" id="WP_090156320.1">
    <property type="nucleotide sequence ID" value="NZ_FNAN01000019.1"/>
</dbReference>
<sequence>MKVITAYCNLRANEALVNGEVIARRDAGSEDSWFKQIYRQQELAYPKFYKMDVLSQAGYLASELMKRADPGIFADYADDEIALVFANASSSAETDRRFMHSYESGGSPSPSLFVYTLPNIVLGELAILNKWYGENMFAVLPKFTPGFYLDYSRILFASGSRALLGGWLEVTANGTDVFLFLVEEKVSGTEFNDENLLHLSQAGAVAAY</sequence>
<accession>A0A1G7UWI2</accession>
<dbReference type="OrthoDB" id="1071350at2"/>
<proteinExistence type="predicted"/>
<protein>
    <recommendedName>
        <fullName evidence="3">Beta-ketoacyl synthase, N-terminal domain</fullName>
    </recommendedName>
</protein>
<keyword evidence="2" id="KW-1185">Reference proteome</keyword>
<reference evidence="2" key="1">
    <citation type="submission" date="2016-10" db="EMBL/GenBank/DDBJ databases">
        <authorList>
            <person name="Varghese N."/>
            <person name="Submissions S."/>
        </authorList>
    </citation>
    <scope>NUCLEOTIDE SEQUENCE [LARGE SCALE GENOMIC DNA]</scope>
    <source>
        <strain evidence="2">DSM 25329</strain>
    </source>
</reference>
<evidence type="ECO:0000313" key="1">
    <source>
        <dbReference type="EMBL" id="SDG51893.1"/>
    </source>
</evidence>
<evidence type="ECO:0000313" key="2">
    <source>
        <dbReference type="Proteomes" id="UP000198748"/>
    </source>
</evidence>
<dbReference type="STRING" id="659014.SAMN04487996_119130"/>